<evidence type="ECO:0000256" key="3">
    <source>
        <dbReference type="ARBA" id="ARBA00022630"/>
    </source>
</evidence>
<reference evidence="9" key="1">
    <citation type="journal article" date="2017" name="Int J Environ Stud">
        <title>Does the Miocene-Pliocene relict legume Oxytropis triphylla form nitrogen-fixing nodules with a combination of bacterial strains?</title>
        <authorList>
            <person name="Safronova V."/>
            <person name="Belimov A."/>
            <person name="Sazanova A."/>
            <person name="Kuznetsova I."/>
            <person name="Popova J."/>
            <person name="Andronov E."/>
            <person name="Verkhozina A."/>
            <person name="Tikhonovich I."/>
        </authorList>
    </citation>
    <scope>NUCLEOTIDE SEQUENCE [LARGE SCALE GENOMIC DNA]</scope>
    <source>
        <strain evidence="9">Tri-38</strain>
    </source>
</reference>
<dbReference type="GO" id="GO:0046168">
    <property type="term" value="P:glycerol-3-phosphate catabolic process"/>
    <property type="evidence" value="ECO:0007669"/>
    <property type="project" value="TreeGrafter"/>
</dbReference>
<accession>A0A2N9VYJ1</accession>
<evidence type="ECO:0000256" key="5">
    <source>
        <dbReference type="ARBA" id="ARBA00023002"/>
    </source>
</evidence>
<comment type="caution">
    <text evidence="8">The sequence shown here is derived from an EMBL/GenBank/DDBJ whole genome shotgun (WGS) entry which is preliminary data.</text>
</comment>
<dbReference type="PROSITE" id="PS00978">
    <property type="entry name" value="FAD_G3PDH_2"/>
    <property type="match status" value="1"/>
</dbReference>
<sequence>MRTRADVLERLNAIQGRSGNILIVGGGVNGLGLYRDLALQGCPAVLIDKGDFASGTSAAPSRLIHGGLRYLETGEFALVKESVIERNHLLLNASHLVHPLRVWVPAFSWVGGAFSAALRFLRLKKTPGAKGIFVIKLGLSFFDRFGRSNQTMPRHRLVGSSEVRKRLSRLSNKVRAVAEYYDARVTHPERLALELAGDAERDCPESIAIPYMSLRSTIDGKVELYDEIGRQSFWLQPSIVVNCAGPWVDQVNRGLGIDCRLMGGTKGSHVVLERPDLAAKLDGLMLYFETHDHRACLIYALDKARVLLGTTDLRTSDPDNAVCSDSEIDYLFGVLEQVLPGVEPRRQEIVFSYAGVRPLPYNDGGATGAISRDHFLTTFGPDDDRPFAVVSLVGGKWTTYRACAAQMSDVVLRHCGRLRIHDTLEVEVGGGKGFSPKPYDLATRSQALAQSRRMEVDDATRLFNRYGSTAEAIAAEVEACNHERLTFAPDYFVGEIVWIVKNERVTRLADIILRRTLMAFENKASDGVIREVAGIAASTLKWRAAHMEYEISQTIDSLRLRHHVRIPLPI</sequence>
<dbReference type="PANTHER" id="PTHR11985:SF15">
    <property type="entry name" value="GLYCEROL-3-PHOSPHATE DEHYDROGENASE, MITOCHONDRIAL"/>
    <property type="match status" value="1"/>
</dbReference>
<dbReference type="Pfam" id="PF01266">
    <property type="entry name" value="DAO"/>
    <property type="match status" value="1"/>
</dbReference>
<dbReference type="Proteomes" id="UP000232163">
    <property type="component" value="Unassembled WGS sequence"/>
</dbReference>
<keyword evidence="4" id="KW-0274">FAD</keyword>
<dbReference type="PANTHER" id="PTHR11985">
    <property type="entry name" value="GLYCEROL-3-PHOSPHATE DEHYDROGENASE"/>
    <property type="match status" value="1"/>
</dbReference>
<comment type="cofactor">
    <cofactor evidence="1">
        <name>FAD</name>
        <dbReference type="ChEBI" id="CHEBI:57692"/>
    </cofactor>
</comment>
<dbReference type="Gene3D" id="1.10.8.870">
    <property type="entry name" value="Alpha-glycerophosphate oxidase, cap domain"/>
    <property type="match status" value="1"/>
</dbReference>
<evidence type="ECO:0000259" key="7">
    <source>
        <dbReference type="Pfam" id="PF16901"/>
    </source>
</evidence>
<gene>
    <name evidence="8" type="ORF">B5P45_11825</name>
</gene>
<dbReference type="InterPro" id="IPR000447">
    <property type="entry name" value="G3P_DH_FAD-dep"/>
</dbReference>
<dbReference type="Pfam" id="PF16901">
    <property type="entry name" value="DAO_C"/>
    <property type="match status" value="1"/>
</dbReference>
<protein>
    <submittedName>
        <fullName evidence="8">Glycerol-3-phosphate dehydrogenase</fullName>
    </submittedName>
</protein>
<keyword evidence="9" id="KW-1185">Reference proteome</keyword>
<keyword evidence="5" id="KW-0560">Oxidoreductase</keyword>
<dbReference type="Gene3D" id="3.30.9.10">
    <property type="entry name" value="D-Amino Acid Oxidase, subunit A, domain 2"/>
    <property type="match status" value="1"/>
</dbReference>
<dbReference type="GO" id="GO:0004368">
    <property type="term" value="F:glycerol-3-phosphate dehydrogenase (quinone) activity"/>
    <property type="evidence" value="ECO:0007669"/>
    <property type="project" value="InterPro"/>
</dbReference>
<evidence type="ECO:0000256" key="4">
    <source>
        <dbReference type="ARBA" id="ARBA00022827"/>
    </source>
</evidence>
<dbReference type="Gene3D" id="3.50.50.60">
    <property type="entry name" value="FAD/NAD(P)-binding domain"/>
    <property type="match status" value="1"/>
</dbReference>
<dbReference type="SUPFAM" id="SSF51905">
    <property type="entry name" value="FAD/NAD(P)-binding domain"/>
    <property type="match status" value="1"/>
</dbReference>
<comment type="similarity">
    <text evidence="2">Belongs to the FAD-dependent glycerol-3-phosphate dehydrogenase family.</text>
</comment>
<feature type="domain" description="Alpha-glycerophosphate oxidase C-terminal" evidence="7">
    <location>
        <begin position="423"/>
        <end position="545"/>
    </location>
</feature>
<evidence type="ECO:0000313" key="8">
    <source>
        <dbReference type="EMBL" id="PIO44559.1"/>
    </source>
</evidence>
<dbReference type="PRINTS" id="PR01001">
    <property type="entry name" value="FADG3PDH"/>
</dbReference>
<dbReference type="InterPro" id="IPR031656">
    <property type="entry name" value="DAO_C"/>
</dbReference>
<proteinExistence type="inferred from homology"/>
<feature type="domain" description="FAD dependent oxidoreductase" evidence="6">
    <location>
        <begin position="21"/>
        <end position="364"/>
    </location>
</feature>
<dbReference type="RefSeq" id="WP_100003026.1">
    <property type="nucleotide sequence ID" value="NZ_CP017943.1"/>
</dbReference>
<dbReference type="InterPro" id="IPR036188">
    <property type="entry name" value="FAD/NAD-bd_sf"/>
</dbReference>
<dbReference type="OrthoDB" id="9766796at2"/>
<dbReference type="AlphaFoldDB" id="A0A2N9VYJ1"/>
<evidence type="ECO:0000256" key="2">
    <source>
        <dbReference type="ARBA" id="ARBA00007330"/>
    </source>
</evidence>
<evidence type="ECO:0000259" key="6">
    <source>
        <dbReference type="Pfam" id="PF01266"/>
    </source>
</evidence>
<dbReference type="EMBL" id="MZMT01000028">
    <property type="protein sequence ID" value="PIO44559.1"/>
    <property type="molecule type" value="Genomic_DNA"/>
</dbReference>
<organism evidence="8 9">
    <name type="scientific">Phyllobacterium zundukense</name>
    <dbReference type="NCBI Taxonomy" id="1867719"/>
    <lineage>
        <taxon>Bacteria</taxon>
        <taxon>Pseudomonadati</taxon>
        <taxon>Pseudomonadota</taxon>
        <taxon>Alphaproteobacteria</taxon>
        <taxon>Hyphomicrobiales</taxon>
        <taxon>Phyllobacteriaceae</taxon>
        <taxon>Phyllobacterium</taxon>
    </lineage>
</organism>
<dbReference type="InterPro" id="IPR006076">
    <property type="entry name" value="FAD-dep_OxRdtase"/>
</dbReference>
<name>A0A2N9VYJ1_9HYPH</name>
<evidence type="ECO:0000313" key="9">
    <source>
        <dbReference type="Proteomes" id="UP000232163"/>
    </source>
</evidence>
<dbReference type="InterPro" id="IPR038299">
    <property type="entry name" value="DAO_C_sf"/>
</dbReference>
<evidence type="ECO:0000256" key="1">
    <source>
        <dbReference type="ARBA" id="ARBA00001974"/>
    </source>
</evidence>
<keyword evidence="3" id="KW-0285">Flavoprotein</keyword>
<dbReference type="KEGG" id="pht:BLM14_25695"/>